<proteinExistence type="predicted"/>
<sequence>MTVPPNFYVSKDNCPSPATSLSDVSDIYPRLSRKRTWSTTTEDEVFLPKMAAIFPRVIIPRTHSTTDLEELHRAHWNYWNEV</sequence>
<gene>
    <name evidence="1" type="ORF">BOKJ2_LOCUS7505</name>
</gene>
<protein>
    <submittedName>
        <fullName evidence="1">Uncharacterized protein</fullName>
    </submittedName>
</protein>
<evidence type="ECO:0000313" key="2">
    <source>
        <dbReference type="Proteomes" id="UP000614601"/>
    </source>
</evidence>
<dbReference type="Proteomes" id="UP000783686">
    <property type="component" value="Unassembled WGS sequence"/>
</dbReference>
<dbReference type="AlphaFoldDB" id="A0A811KRA1"/>
<organism evidence="1 2">
    <name type="scientific">Bursaphelenchus okinawaensis</name>
    <dbReference type="NCBI Taxonomy" id="465554"/>
    <lineage>
        <taxon>Eukaryota</taxon>
        <taxon>Metazoa</taxon>
        <taxon>Ecdysozoa</taxon>
        <taxon>Nematoda</taxon>
        <taxon>Chromadorea</taxon>
        <taxon>Rhabditida</taxon>
        <taxon>Tylenchina</taxon>
        <taxon>Tylenchomorpha</taxon>
        <taxon>Aphelenchoidea</taxon>
        <taxon>Aphelenchoididae</taxon>
        <taxon>Bursaphelenchus</taxon>
    </lineage>
</organism>
<accession>A0A811KRA1</accession>
<evidence type="ECO:0000313" key="1">
    <source>
        <dbReference type="EMBL" id="CAD5218295.1"/>
    </source>
</evidence>
<reference evidence="1" key="1">
    <citation type="submission" date="2020-09" db="EMBL/GenBank/DDBJ databases">
        <authorList>
            <person name="Kikuchi T."/>
        </authorList>
    </citation>
    <scope>NUCLEOTIDE SEQUENCE</scope>
    <source>
        <strain evidence="1">SH1</strain>
    </source>
</reference>
<dbReference type="EMBL" id="CAJFCW020000004">
    <property type="protein sequence ID" value="CAG9109906.1"/>
    <property type="molecule type" value="Genomic_DNA"/>
</dbReference>
<keyword evidence="2" id="KW-1185">Reference proteome</keyword>
<dbReference type="EMBL" id="CAJFDH010000004">
    <property type="protein sequence ID" value="CAD5218295.1"/>
    <property type="molecule type" value="Genomic_DNA"/>
</dbReference>
<dbReference type="Proteomes" id="UP000614601">
    <property type="component" value="Unassembled WGS sequence"/>
</dbReference>
<comment type="caution">
    <text evidence="1">The sequence shown here is derived from an EMBL/GenBank/DDBJ whole genome shotgun (WGS) entry which is preliminary data.</text>
</comment>
<name>A0A811KRA1_9BILA</name>